<keyword evidence="3" id="KW-1185">Reference proteome</keyword>
<reference evidence="2 3" key="1">
    <citation type="submission" date="2016-11" db="EMBL/GenBank/DDBJ databases">
        <authorList>
            <person name="Jaros S."/>
            <person name="Januszkiewicz K."/>
            <person name="Wedrychowicz H."/>
        </authorList>
    </citation>
    <scope>NUCLEOTIDE SEQUENCE [LARGE SCALE GENOMIC DNA]</scope>
    <source>
        <strain evidence="2 3">CECT 7868</strain>
    </source>
</reference>
<dbReference type="AlphaFoldDB" id="A0A1M6A335"/>
<dbReference type="Proteomes" id="UP000184608">
    <property type="component" value="Unassembled WGS sequence"/>
</dbReference>
<feature type="chain" id="PRO_5012703022" evidence="1">
    <location>
        <begin position="23"/>
        <end position="287"/>
    </location>
</feature>
<name>A0A1M6A335_9VIBR</name>
<protein>
    <submittedName>
        <fullName evidence="2">Bacterial extracellular solute-binding proteins, family 3</fullName>
    </submittedName>
</protein>
<dbReference type="EMBL" id="FQXZ01000039">
    <property type="protein sequence ID" value="SHI30931.1"/>
    <property type="molecule type" value="Genomic_DNA"/>
</dbReference>
<proteinExistence type="predicted"/>
<feature type="signal peptide" evidence="1">
    <location>
        <begin position="1"/>
        <end position="22"/>
    </location>
</feature>
<dbReference type="SUPFAM" id="SSF53850">
    <property type="entry name" value="Periplasmic binding protein-like II"/>
    <property type="match status" value="1"/>
</dbReference>
<organism evidence="2 3">
    <name type="scientific">Vibrio aerogenes CECT 7868</name>
    <dbReference type="NCBI Taxonomy" id="1216006"/>
    <lineage>
        <taxon>Bacteria</taxon>
        <taxon>Pseudomonadati</taxon>
        <taxon>Pseudomonadota</taxon>
        <taxon>Gammaproteobacteria</taxon>
        <taxon>Vibrionales</taxon>
        <taxon>Vibrionaceae</taxon>
        <taxon>Vibrio</taxon>
    </lineage>
</organism>
<keyword evidence="1" id="KW-0732">Signal</keyword>
<evidence type="ECO:0000313" key="2">
    <source>
        <dbReference type="EMBL" id="SHI30931.1"/>
    </source>
</evidence>
<dbReference type="STRING" id="1216006.VA7868_03461"/>
<accession>A0A1M6A335</accession>
<evidence type="ECO:0000256" key="1">
    <source>
        <dbReference type="SAM" id="SignalP"/>
    </source>
</evidence>
<gene>
    <name evidence="2" type="ORF">VA7868_03461</name>
</gene>
<sequence length="287" mass="33112">MNKFTRSLLLIFTLILSPVSHSAGNIKTMKIEGPKEELIYHILELVLKKTDPDIRFSQSPETYSGARMIAEIESGNIDVGWGGINPDMEKRLRSVKIPVLKGLLGHRIFIIRAADQNRFAQIQTLDDLKRFHAGQGTFWGDTVVLKNAQIPVVTTIKYANLFPMLEGGRFDYFPRAVHEPWVEVQKRPELNLVVDKNILLIYPFAMYFYVNQSNTVLHDKIYNGFETAIRDGSFDQLFFNHPMIKDVLHKANLTHRKIFRIDNPIMGKDTEPDRAEFWLNIDELENL</sequence>
<evidence type="ECO:0000313" key="3">
    <source>
        <dbReference type="Proteomes" id="UP000184608"/>
    </source>
</evidence>
<dbReference type="Gene3D" id="3.40.190.10">
    <property type="entry name" value="Periplasmic binding protein-like II"/>
    <property type="match status" value="2"/>
</dbReference>